<dbReference type="PANTHER" id="PTHR36174">
    <property type="entry name" value="LIPID II:GLYCINE GLYCYLTRANSFERASE"/>
    <property type="match status" value="1"/>
</dbReference>
<keyword evidence="6" id="KW-0961">Cell wall biogenesis/degradation</keyword>
<dbReference type="PANTHER" id="PTHR36174:SF1">
    <property type="entry name" value="LIPID II:GLYCINE GLYCYLTRANSFERASE"/>
    <property type="match status" value="1"/>
</dbReference>
<protein>
    <submittedName>
        <fullName evidence="7">GNAT family N-acetyltransferase</fullName>
    </submittedName>
</protein>
<dbReference type="InterPro" id="IPR050644">
    <property type="entry name" value="PG_Glycine_Bridge_Synth"/>
</dbReference>
<dbReference type="Proteomes" id="UP000235658">
    <property type="component" value="Unassembled WGS sequence"/>
</dbReference>
<evidence type="ECO:0000256" key="5">
    <source>
        <dbReference type="ARBA" id="ARBA00023315"/>
    </source>
</evidence>
<dbReference type="AlphaFoldDB" id="A0A2N6UJB2"/>
<keyword evidence="5" id="KW-0012">Acyltransferase</keyword>
<comment type="caution">
    <text evidence="7">The sequence shown here is derived from an EMBL/GenBank/DDBJ whole genome shotgun (WGS) entry which is preliminary data.</text>
</comment>
<gene>
    <name evidence="7" type="ORF">CJ192_03005</name>
</gene>
<evidence type="ECO:0000256" key="1">
    <source>
        <dbReference type="ARBA" id="ARBA00009943"/>
    </source>
</evidence>
<keyword evidence="2 7" id="KW-0808">Transferase</keyword>
<dbReference type="Pfam" id="PF02388">
    <property type="entry name" value="FemAB"/>
    <property type="match status" value="2"/>
</dbReference>
<comment type="similarity">
    <text evidence="1">Belongs to the FemABX family.</text>
</comment>
<dbReference type="GeneID" id="84578151"/>
<evidence type="ECO:0000313" key="7">
    <source>
        <dbReference type="EMBL" id="PMC81741.1"/>
    </source>
</evidence>
<dbReference type="GO" id="GO:0016755">
    <property type="term" value="F:aminoacyltransferase activity"/>
    <property type="evidence" value="ECO:0007669"/>
    <property type="project" value="InterPro"/>
</dbReference>
<evidence type="ECO:0000256" key="4">
    <source>
        <dbReference type="ARBA" id="ARBA00022984"/>
    </source>
</evidence>
<accession>A0A2N6UJB2</accession>
<dbReference type="EMBL" id="PNHP01000002">
    <property type="protein sequence ID" value="PMC81741.1"/>
    <property type="molecule type" value="Genomic_DNA"/>
</dbReference>
<name>A0A2N6UJB2_9FIRM</name>
<dbReference type="GO" id="GO:0071555">
    <property type="term" value="P:cell wall organization"/>
    <property type="evidence" value="ECO:0007669"/>
    <property type="project" value="UniProtKB-KW"/>
</dbReference>
<dbReference type="InterPro" id="IPR003447">
    <property type="entry name" value="FEMABX"/>
</dbReference>
<dbReference type="SUPFAM" id="SSF55729">
    <property type="entry name" value="Acyl-CoA N-acyltransferases (Nat)"/>
    <property type="match status" value="1"/>
</dbReference>
<reference evidence="7 8" key="1">
    <citation type="submission" date="2017-09" db="EMBL/GenBank/DDBJ databases">
        <title>Bacterial strain isolated from the female urinary microbiota.</title>
        <authorList>
            <person name="Thomas-White K."/>
            <person name="Kumar N."/>
            <person name="Forster S."/>
            <person name="Putonti C."/>
            <person name="Lawley T."/>
            <person name="Wolfe A.J."/>
        </authorList>
    </citation>
    <scope>NUCLEOTIDE SEQUENCE [LARGE SCALE GENOMIC DNA]</scope>
    <source>
        <strain evidence="7 8">UMB0204</strain>
    </source>
</reference>
<evidence type="ECO:0000256" key="6">
    <source>
        <dbReference type="ARBA" id="ARBA00023316"/>
    </source>
</evidence>
<organism evidence="7 8">
    <name type="scientific">Anaerococcus hydrogenalis</name>
    <dbReference type="NCBI Taxonomy" id="33029"/>
    <lineage>
        <taxon>Bacteria</taxon>
        <taxon>Bacillati</taxon>
        <taxon>Bacillota</taxon>
        <taxon>Tissierellia</taxon>
        <taxon>Tissierellales</taxon>
        <taxon>Peptoniphilaceae</taxon>
        <taxon>Anaerococcus</taxon>
    </lineage>
</organism>
<keyword evidence="4" id="KW-0573">Peptidoglycan synthesis</keyword>
<proteinExistence type="inferred from homology"/>
<dbReference type="RefSeq" id="WP_102197719.1">
    <property type="nucleotide sequence ID" value="NZ_PNHP01000002.1"/>
</dbReference>
<dbReference type="GO" id="GO:0009252">
    <property type="term" value="P:peptidoglycan biosynthetic process"/>
    <property type="evidence" value="ECO:0007669"/>
    <property type="project" value="UniProtKB-KW"/>
</dbReference>
<evidence type="ECO:0000256" key="2">
    <source>
        <dbReference type="ARBA" id="ARBA00022679"/>
    </source>
</evidence>
<evidence type="ECO:0000256" key="3">
    <source>
        <dbReference type="ARBA" id="ARBA00022960"/>
    </source>
</evidence>
<dbReference type="Gene3D" id="3.40.630.30">
    <property type="match status" value="2"/>
</dbReference>
<sequence>MGYDFRSVCDPIHSFTQPRYNMIIDLSLGDEEKIFENFSSKGRYNIRKSIKAGIETNIETNEKTLDDFYQLTEIMVKRQGITYRPKEYHKRLVENYGCKIFSSYYEGEVLCSSIVVPYKDSLTYLYAASSNEKRNKMPNYNMLWEEIKYGVKNVYKSLDLGGVFSLDKKDGLYRYKEHFCHPNKYTAYIGELDVVYDRDLYEKFLIKK</sequence>
<evidence type="ECO:0000313" key="8">
    <source>
        <dbReference type="Proteomes" id="UP000235658"/>
    </source>
</evidence>
<keyword evidence="3" id="KW-0133">Cell shape</keyword>
<dbReference type="PROSITE" id="PS51191">
    <property type="entry name" value="FEMABX"/>
    <property type="match status" value="1"/>
</dbReference>
<dbReference type="InterPro" id="IPR016181">
    <property type="entry name" value="Acyl_CoA_acyltransferase"/>
</dbReference>
<dbReference type="GO" id="GO:0008360">
    <property type="term" value="P:regulation of cell shape"/>
    <property type="evidence" value="ECO:0007669"/>
    <property type="project" value="UniProtKB-KW"/>
</dbReference>